<keyword evidence="2" id="KW-1133">Transmembrane helix</keyword>
<sequence length="177" mass="18901">MPAPDDRAGGLVDPDSPDRGMRPPDFGFYRQGQDLTEPKENEMMDRMAAAIVLIAGVVIGPAAVAACPNDISETASRLHFPEMQSQARSMNHQQMLARAGGDHAMLISMLRTSIQQADAAIDQSTQALQQLGVAVRPSLDGGSSVGGQHQRALAMAMDARSIGQAWLEVARCHAGRR</sequence>
<dbReference type="EMBL" id="CP012154">
    <property type="protein sequence ID" value="AKS43155.1"/>
    <property type="molecule type" value="Genomic_DNA"/>
</dbReference>
<organism evidence="3 4">
    <name type="scientific">Wenzhouxiangella marina</name>
    <dbReference type="NCBI Taxonomy" id="1579979"/>
    <lineage>
        <taxon>Bacteria</taxon>
        <taxon>Pseudomonadati</taxon>
        <taxon>Pseudomonadota</taxon>
        <taxon>Gammaproteobacteria</taxon>
        <taxon>Chromatiales</taxon>
        <taxon>Wenzhouxiangellaceae</taxon>
        <taxon>Wenzhouxiangella</taxon>
    </lineage>
</organism>
<keyword evidence="2" id="KW-0812">Transmembrane</keyword>
<dbReference type="STRING" id="1579979.WM2015_2798"/>
<reference evidence="4" key="1">
    <citation type="submission" date="2015-07" db="EMBL/GenBank/DDBJ databases">
        <authorList>
            <person name="Kim K.M."/>
        </authorList>
    </citation>
    <scope>NUCLEOTIDE SEQUENCE [LARGE SCALE GENOMIC DNA]</scope>
    <source>
        <strain evidence="4">KCTC 42284</strain>
    </source>
</reference>
<evidence type="ECO:0000313" key="4">
    <source>
        <dbReference type="Proteomes" id="UP000066624"/>
    </source>
</evidence>
<keyword evidence="2" id="KW-0472">Membrane</keyword>
<feature type="transmembrane region" description="Helical" evidence="2">
    <location>
        <begin position="47"/>
        <end position="66"/>
    </location>
</feature>
<evidence type="ECO:0000313" key="3">
    <source>
        <dbReference type="EMBL" id="AKS43155.1"/>
    </source>
</evidence>
<evidence type="ECO:0000256" key="2">
    <source>
        <dbReference type="SAM" id="Phobius"/>
    </source>
</evidence>
<proteinExistence type="predicted"/>
<keyword evidence="4" id="KW-1185">Reference proteome</keyword>
<dbReference type="KEGG" id="wma:WM2015_2798"/>
<dbReference type="Proteomes" id="UP000066624">
    <property type="component" value="Chromosome"/>
</dbReference>
<accession>A0A0K0XZQ7</accession>
<gene>
    <name evidence="3" type="ORF">WM2015_2798</name>
</gene>
<name>A0A0K0XZQ7_9GAMM</name>
<feature type="region of interest" description="Disordered" evidence="1">
    <location>
        <begin position="1"/>
        <end position="31"/>
    </location>
</feature>
<dbReference type="AlphaFoldDB" id="A0A0K0XZQ7"/>
<protein>
    <submittedName>
        <fullName evidence="3">Uncharacterized protein</fullName>
    </submittedName>
</protein>
<evidence type="ECO:0000256" key="1">
    <source>
        <dbReference type="SAM" id="MobiDB-lite"/>
    </source>
</evidence>